<evidence type="ECO:0000313" key="11">
    <source>
        <dbReference type="EMBL" id="ELP86776.1"/>
    </source>
</evidence>
<comment type="cofactor">
    <cofactor evidence="1">
        <name>Mg(2+)</name>
        <dbReference type="ChEBI" id="CHEBI:18420"/>
    </cofactor>
</comment>
<keyword evidence="10" id="KW-0206">Cytoskeleton</keyword>
<evidence type="ECO:0000256" key="2">
    <source>
        <dbReference type="ARBA" id="ARBA00004245"/>
    </source>
</evidence>
<evidence type="ECO:0000313" key="12">
    <source>
        <dbReference type="Proteomes" id="UP000014680"/>
    </source>
</evidence>
<dbReference type="GO" id="GO:0046872">
    <property type="term" value="F:metal ion binding"/>
    <property type="evidence" value="ECO:0007669"/>
    <property type="project" value="UniProtKB-KW"/>
</dbReference>
<keyword evidence="9" id="KW-0342">GTP-binding</keyword>
<protein>
    <recommendedName>
        <fullName evidence="4">small monomeric GTPase</fullName>
        <ecNumber evidence="4">3.6.5.2</ecNumber>
    </recommendedName>
</protein>
<organism evidence="11 12">
    <name type="scientific">Entamoeba invadens IP1</name>
    <dbReference type="NCBI Taxonomy" id="370355"/>
    <lineage>
        <taxon>Eukaryota</taxon>
        <taxon>Amoebozoa</taxon>
        <taxon>Evosea</taxon>
        <taxon>Archamoebae</taxon>
        <taxon>Mastigamoebida</taxon>
        <taxon>Entamoebidae</taxon>
        <taxon>Entamoeba</taxon>
    </lineage>
</organism>
<dbReference type="GO" id="GO:0003925">
    <property type="term" value="F:G protein activity"/>
    <property type="evidence" value="ECO:0007669"/>
    <property type="project" value="UniProtKB-EC"/>
</dbReference>
<dbReference type="PROSITE" id="PS51419">
    <property type="entry name" value="RAB"/>
    <property type="match status" value="1"/>
</dbReference>
<evidence type="ECO:0000256" key="7">
    <source>
        <dbReference type="ARBA" id="ARBA00022801"/>
    </source>
</evidence>
<dbReference type="PANTHER" id="PTHR24072">
    <property type="entry name" value="RHO FAMILY GTPASE"/>
    <property type="match status" value="1"/>
</dbReference>
<dbReference type="AlphaFoldDB" id="A0A0A1TYZ9"/>
<keyword evidence="6" id="KW-0547">Nucleotide-binding</keyword>
<keyword evidence="7" id="KW-0378">Hydrolase</keyword>
<evidence type="ECO:0000256" key="4">
    <source>
        <dbReference type="ARBA" id="ARBA00011984"/>
    </source>
</evidence>
<keyword evidence="8" id="KW-0460">Magnesium</keyword>
<dbReference type="GO" id="GO:0005856">
    <property type="term" value="C:cytoskeleton"/>
    <property type="evidence" value="ECO:0007669"/>
    <property type="project" value="UniProtKB-SubCell"/>
</dbReference>
<dbReference type="OrthoDB" id="8830751at2759"/>
<dbReference type="SMART" id="SM00174">
    <property type="entry name" value="RHO"/>
    <property type="match status" value="1"/>
</dbReference>
<evidence type="ECO:0000256" key="6">
    <source>
        <dbReference type="ARBA" id="ARBA00022741"/>
    </source>
</evidence>
<dbReference type="PRINTS" id="PR00449">
    <property type="entry name" value="RASTRNSFRMNG"/>
</dbReference>
<accession>A0A0A1TYZ9</accession>
<dbReference type="InterPro" id="IPR003578">
    <property type="entry name" value="Small_GTPase_Rho"/>
</dbReference>
<dbReference type="GO" id="GO:0007264">
    <property type="term" value="P:small GTPase-mediated signal transduction"/>
    <property type="evidence" value="ECO:0007669"/>
    <property type="project" value="InterPro"/>
</dbReference>
<evidence type="ECO:0000256" key="10">
    <source>
        <dbReference type="ARBA" id="ARBA00023212"/>
    </source>
</evidence>
<dbReference type="EMBL" id="KB206930">
    <property type="protein sequence ID" value="ELP86776.1"/>
    <property type="molecule type" value="Genomic_DNA"/>
</dbReference>
<evidence type="ECO:0000256" key="9">
    <source>
        <dbReference type="ARBA" id="ARBA00023134"/>
    </source>
</evidence>
<keyword evidence="10" id="KW-0963">Cytoplasm</keyword>
<comment type="similarity">
    <text evidence="3">Belongs to the small GTPase superfamily. Rho family.</text>
</comment>
<evidence type="ECO:0000256" key="5">
    <source>
        <dbReference type="ARBA" id="ARBA00022723"/>
    </source>
</evidence>
<dbReference type="GeneID" id="14885752"/>
<dbReference type="KEGG" id="eiv:EIN_528050"/>
<dbReference type="PROSITE" id="PS51420">
    <property type="entry name" value="RHO"/>
    <property type="match status" value="1"/>
</dbReference>
<dbReference type="NCBIfam" id="TIGR00231">
    <property type="entry name" value="small_GTP"/>
    <property type="match status" value="1"/>
</dbReference>
<dbReference type="SUPFAM" id="SSF52540">
    <property type="entry name" value="P-loop containing nucleoside triphosphate hydrolases"/>
    <property type="match status" value="1"/>
</dbReference>
<keyword evidence="5" id="KW-0479">Metal-binding</keyword>
<dbReference type="RefSeq" id="XP_004253547.1">
    <property type="nucleotide sequence ID" value="XM_004253499.1"/>
</dbReference>
<gene>
    <name evidence="11" type="ORF">EIN_528050</name>
</gene>
<dbReference type="InterPro" id="IPR005225">
    <property type="entry name" value="Small_GTP-bd"/>
</dbReference>
<reference evidence="11 12" key="1">
    <citation type="submission" date="2012-10" db="EMBL/GenBank/DDBJ databases">
        <authorList>
            <person name="Zafar N."/>
            <person name="Inman J."/>
            <person name="Hall N."/>
            <person name="Lorenzi H."/>
            <person name="Caler E."/>
        </authorList>
    </citation>
    <scope>NUCLEOTIDE SEQUENCE [LARGE SCALE GENOMIC DNA]</scope>
    <source>
        <strain evidence="11 12">IP1</strain>
    </source>
</reference>
<dbReference type="Proteomes" id="UP000014680">
    <property type="component" value="Unassembled WGS sequence"/>
</dbReference>
<evidence type="ECO:0000256" key="3">
    <source>
        <dbReference type="ARBA" id="ARBA00010142"/>
    </source>
</evidence>
<dbReference type="GO" id="GO:0005525">
    <property type="term" value="F:GTP binding"/>
    <property type="evidence" value="ECO:0007669"/>
    <property type="project" value="UniProtKB-KW"/>
</dbReference>
<proteinExistence type="inferred from homology"/>
<comment type="subcellular location">
    <subcellularLocation>
        <location evidence="2">Cytoplasm</location>
        <location evidence="2">Cytoskeleton</location>
    </subcellularLocation>
</comment>
<dbReference type="EC" id="3.6.5.2" evidence="4"/>
<name>A0A0A1TYZ9_ENTIV</name>
<keyword evidence="12" id="KW-1185">Reference proteome</keyword>
<dbReference type="InterPro" id="IPR027417">
    <property type="entry name" value="P-loop_NTPase"/>
</dbReference>
<evidence type="ECO:0000256" key="8">
    <source>
        <dbReference type="ARBA" id="ARBA00022842"/>
    </source>
</evidence>
<dbReference type="Pfam" id="PF00071">
    <property type="entry name" value="Ras"/>
    <property type="match status" value="1"/>
</dbReference>
<evidence type="ECO:0000256" key="1">
    <source>
        <dbReference type="ARBA" id="ARBA00001946"/>
    </source>
</evidence>
<dbReference type="InterPro" id="IPR001806">
    <property type="entry name" value="Small_GTPase"/>
</dbReference>
<dbReference type="VEuPathDB" id="AmoebaDB:EIN_528050"/>
<dbReference type="Gene3D" id="3.40.50.300">
    <property type="entry name" value="P-loop containing nucleotide triphosphate hydrolases"/>
    <property type="match status" value="1"/>
</dbReference>
<sequence>MKERVVRATFVGDTQVGKTKFIITSLIGVFPYEYIPTIFDNYIKTVDFQTIKYHINMLDTISDKNLGKQINDLVYLNSDIVLFCFSVDSKNSLDLIQTYWIPEVNKMCTNYCCFLVGMKCDMRHSVNKNDTQFVTINEALHVANEIGAIR</sequence>